<name>A0A9N7YCX4_PLEPL</name>
<evidence type="ECO:0000313" key="3">
    <source>
        <dbReference type="Proteomes" id="UP001153269"/>
    </source>
</evidence>
<dbReference type="EMBL" id="CADEAL010000542">
    <property type="protein sequence ID" value="CAB1421712.1"/>
    <property type="molecule type" value="Genomic_DNA"/>
</dbReference>
<reference evidence="2" key="1">
    <citation type="submission" date="2020-03" db="EMBL/GenBank/DDBJ databases">
        <authorList>
            <person name="Weist P."/>
        </authorList>
    </citation>
    <scope>NUCLEOTIDE SEQUENCE</scope>
</reference>
<organism evidence="2 3">
    <name type="scientific">Pleuronectes platessa</name>
    <name type="common">European plaice</name>
    <dbReference type="NCBI Taxonomy" id="8262"/>
    <lineage>
        <taxon>Eukaryota</taxon>
        <taxon>Metazoa</taxon>
        <taxon>Chordata</taxon>
        <taxon>Craniata</taxon>
        <taxon>Vertebrata</taxon>
        <taxon>Euteleostomi</taxon>
        <taxon>Actinopterygii</taxon>
        <taxon>Neopterygii</taxon>
        <taxon>Teleostei</taxon>
        <taxon>Neoteleostei</taxon>
        <taxon>Acanthomorphata</taxon>
        <taxon>Carangaria</taxon>
        <taxon>Pleuronectiformes</taxon>
        <taxon>Pleuronectoidei</taxon>
        <taxon>Pleuronectidae</taxon>
        <taxon>Pleuronectes</taxon>
    </lineage>
</organism>
<evidence type="ECO:0000256" key="1">
    <source>
        <dbReference type="SAM" id="MobiDB-lite"/>
    </source>
</evidence>
<dbReference type="AlphaFoldDB" id="A0A9N7YCX4"/>
<keyword evidence="3" id="KW-1185">Reference proteome</keyword>
<dbReference type="Proteomes" id="UP001153269">
    <property type="component" value="Unassembled WGS sequence"/>
</dbReference>
<accession>A0A9N7YCX4</accession>
<feature type="region of interest" description="Disordered" evidence="1">
    <location>
        <begin position="29"/>
        <end position="73"/>
    </location>
</feature>
<proteinExistence type="predicted"/>
<comment type="caution">
    <text evidence="2">The sequence shown here is derived from an EMBL/GenBank/DDBJ whole genome shotgun (WGS) entry which is preliminary data.</text>
</comment>
<sequence>MTYTEEPLERSKLRFNDMSIIWNICQARRTRGQQHESGDSSFAKRWMRPTKSWPNCHPQKKETPIATRTKKHGSPRTNLLVKLYKTISESPYLILWRKKQKDAAP</sequence>
<gene>
    <name evidence="2" type="ORF">PLEPLA_LOCUS9599</name>
</gene>
<protein>
    <submittedName>
        <fullName evidence="2">Uncharacterized protein</fullName>
    </submittedName>
</protein>
<evidence type="ECO:0000313" key="2">
    <source>
        <dbReference type="EMBL" id="CAB1421712.1"/>
    </source>
</evidence>